<evidence type="ECO:0000313" key="2">
    <source>
        <dbReference type="EMBL" id="CAF4805945.1"/>
    </source>
</evidence>
<dbReference type="EMBL" id="CAJOBJ010203718">
    <property type="protein sequence ID" value="CAF4990705.1"/>
    <property type="molecule type" value="Genomic_DNA"/>
</dbReference>
<feature type="non-terminal residue" evidence="2">
    <location>
        <position position="31"/>
    </location>
</feature>
<name>A0A8S3B819_9BILA</name>
<gene>
    <name evidence="2" type="ORF">GIL414_LOCUS47368</name>
    <name evidence="3" type="ORF">GIL414_LOCUS56608</name>
</gene>
<feature type="compositionally biased region" description="Polar residues" evidence="1">
    <location>
        <begin position="1"/>
        <end position="23"/>
    </location>
</feature>
<feature type="region of interest" description="Disordered" evidence="1">
    <location>
        <begin position="1"/>
        <end position="31"/>
    </location>
</feature>
<protein>
    <submittedName>
        <fullName evidence="2">Uncharacterized protein</fullName>
    </submittedName>
</protein>
<dbReference type="EMBL" id="CAJOBJ010150972">
    <property type="protein sequence ID" value="CAF4805945.1"/>
    <property type="molecule type" value="Genomic_DNA"/>
</dbReference>
<comment type="caution">
    <text evidence="2">The sequence shown here is derived from an EMBL/GenBank/DDBJ whole genome shotgun (WGS) entry which is preliminary data.</text>
</comment>
<evidence type="ECO:0000256" key="1">
    <source>
        <dbReference type="SAM" id="MobiDB-lite"/>
    </source>
</evidence>
<organism evidence="2 4">
    <name type="scientific">Rotaria magnacalcarata</name>
    <dbReference type="NCBI Taxonomy" id="392030"/>
    <lineage>
        <taxon>Eukaryota</taxon>
        <taxon>Metazoa</taxon>
        <taxon>Spiralia</taxon>
        <taxon>Gnathifera</taxon>
        <taxon>Rotifera</taxon>
        <taxon>Eurotatoria</taxon>
        <taxon>Bdelloidea</taxon>
        <taxon>Philodinida</taxon>
        <taxon>Philodinidae</taxon>
        <taxon>Rotaria</taxon>
    </lineage>
</organism>
<accession>A0A8S3B819</accession>
<dbReference type="AlphaFoldDB" id="A0A8S3B819"/>
<evidence type="ECO:0000313" key="4">
    <source>
        <dbReference type="Proteomes" id="UP000681720"/>
    </source>
</evidence>
<evidence type="ECO:0000313" key="3">
    <source>
        <dbReference type="EMBL" id="CAF4990705.1"/>
    </source>
</evidence>
<proteinExistence type="predicted"/>
<sequence>MSYCTQQKGMNQPLTIQPAQVTSNPPPETTG</sequence>
<reference evidence="2" key="1">
    <citation type="submission" date="2021-02" db="EMBL/GenBank/DDBJ databases">
        <authorList>
            <person name="Nowell W R."/>
        </authorList>
    </citation>
    <scope>NUCLEOTIDE SEQUENCE</scope>
</reference>
<dbReference type="Proteomes" id="UP000681720">
    <property type="component" value="Unassembled WGS sequence"/>
</dbReference>